<evidence type="ECO:0000256" key="1">
    <source>
        <dbReference type="PIRSR" id="PIRSR601310-1"/>
    </source>
</evidence>
<dbReference type="EMBL" id="DSZH01000107">
    <property type="protein sequence ID" value="HGU47390.1"/>
    <property type="molecule type" value="Genomic_DNA"/>
</dbReference>
<evidence type="ECO:0000313" key="6">
    <source>
        <dbReference type="EMBL" id="HGU47390.1"/>
    </source>
</evidence>
<gene>
    <name evidence="6" type="ORF">ENT60_02365</name>
    <name evidence="5" type="ORF">ENU28_01755</name>
</gene>
<sequence length="141" mass="16634">MAECLFCRIAEKKDKTYIVYEDEKNIAFLDIYPVTIGHTLVIPKKHIIFHTDLEPEDAGPFYRAVYLVSKKLMNAFKPEYISLLIRGTRIPHLHCHLIPKIKGKDNIFDKILDLHHFLQVRIKTDLEEKDFEDIAKRIRES</sequence>
<dbReference type="InterPro" id="IPR001310">
    <property type="entry name" value="Histidine_triad_HIT"/>
</dbReference>
<dbReference type="InterPro" id="IPR011146">
    <property type="entry name" value="HIT-like"/>
</dbReference>
<feature type="short sequence motif" description="Histidine triad motif" evidence="2 3">
    <location>
        <begin position="92"/>
        <end position="96"/>
    </location>
</feature>
<dbReference type="PANTHER" id="PTHR46648:SF1">
    <property type="entry name" value="ADENOSINE 5'-MONOPHOSPHORAMIDASE HNT1"/>
    <property type="match status" value="1"/>
</dbReference>
<accession>A0A7C4W7F4</accession>
<proteinExistence type="predicted"/>
<evidence type="ECO:0000256" key="3">
    <source>
        <dbReference type="PROSITE-ProRule" id="PRU00464"/>
    </source>
</evidence>
<dbReference type="GO" id="GO:0009117">
    <property type="term" value="P:nucleotide metabolic process"/>
    <property type="evidence" value="ECO:0007669"/>
    <property type="project" value="TreeGrafter"/>
</dbReference>
<dbReference type="Gene3D" id="3.30.428.10">
    <property type="entry name" value="HIT-like"/>
    <property type="match status" value="1"/>
</dbReference>
<dbReference type="PANTHER" id="PTHR46648">
    <property type="entry name" value="HIT FAMILY PROTEIN 1"/>
    <property type="match status" value="1"/>
</dbReference>
<feature type="active site" description="Tele-AMP-histidine intermediate" evidence="1">
    <location>
        <position position="94"/>
    </location>
</feature>
<evidence type="ECO:0000259" key="4">
    <source>
        <dbReference type="PROSITE" id="PS51084"/>
    </source>
</evidence>
<dbReference type="AlphaFoldDB" id="A0A7C4W7F4"/>
<dbReference type="PRINTS" id="PR00332">
    <property type="entry name" value="HISTRIAD"/>
</dbReference>
<dbReference type="InterPro" id="IPR036265">
    <property type="entry name" value="HIT-like_sf"/>
</dbReference>
<dbReference type="GO" id="GO:0003824">
    <property type="term" value="F:catalytic activity"/>
    <property type="evidence" value="ECO:0007669"/>
    <property type="project" value="InterPro"/>
</dbReference>
<dbReference type="EMBL" id="DTBX01000064">
    <property type="protein sequence ID" value="HGQ55173.1"/>
    <property type="molecule type" value="Genomic_DNA"/>
</dbReference>
<organism evidence="6">
    <name type="scientific">candidate division WOR-3 bacterium</name>
    <dbReference type="NCBI Taxonomy" id="2052148"/>
    <lineage>
        <taxon>Bacteria</taxon>
        <taxon>Bacteria division WOR-3</taxon>
    </lineage>
</organism>
<reference evidence="6" key="1">
    <citation type="journal article" date="2020" name="mSystems">
        <title>Genome- and Community-Level Interaction Insights into Carbon Utilization and Element Cycling Functions of Hydrothermarchaeota in Hydrothermal Sediment.</title>
        <authorList>
            <person name="Zhou Z."/>
            <person name="Liu Y."/>
            <person name="Xu W."/>
            <person name="Pan J."/>
            <person name="Luo Z.H."/>
            <person name="Li M."/>
        </authorList>
    </citation>
    <scope>NUCLEOTIDE SEQUENCE [LARGE SCALE GENOMIC DNA]</scope>
    <source>
        <strain evidence="6">SpSt-594</strain>
        <strain evidence="5">SpSt-655</strain>
    </source>
</reference>
<name>A0A7C4W7F4_UNCW3</name>
<evidence type="ECO:0000313" key="5">
    <source>
        <dbReference type="EMBL" id="HGQ55173.1"/>
    </source>
</evidence>
<dbReference type="Pfam" id="PF01230">
    <property type="entry name" value="HIT"/>
    <property type="match status" value="1"/>
</dbReference>
<dbReference type="SUPFAM" id="SSF54197">
    <property type="entry name" value="HIT-like"/>
    <property type="match status" value="1"/>
</dbReference>
<feature type="domain" description="HIT" evidence="4">
    <location>
        <begin position="5"/>
        <end position="108"/>
    </location>
</feature>
<protein>
    <submittedName>
        <fullName evidence="6">HIT domain-containing protein</fullName>
    </submittedName>
</protein>
<evidence type="ECO:0000256" key="2">
    <source>
        <dbReference type="PIRSR" id="PIRSR601310-3"/>
    </source>
</evidence>
<comment type="caution">
    <text evidence="6">The sequence shown here is derived from an EMBL/GenBank/DDBJ whole genome shotgun (WGS) entry which is preliminary data.</text>
</comment>
<dbReference type="PROSITE" id="PS51084">
    <property type="entry name" value="HIT_2"/>
    <property type="match status" value="1"/>
</dbReference>